<dbReference type="EMBL" id="DUZY01000007">
    <property type="protein sequence ID" value="DAD46082.1"/>
    <property type="molecule type" value="Genomic_DNA"/>
</dbReference>
<proteinExistence type="inferred from homology"/>
<comment type="caution">
    <text evidence="2">The sequence shown here is derived from an EMBL/GenBank/DDBJ whole genome shotgun (WGS) entry which is preliminary data.</text>
</comment>
<dbReference type="AlphaFoldDB" id="A0A822ZLK6"/>
<dbReference type="PANTHER" id="PTHR42820:SF16">
    <property type="entry name" value="SHORT-CHAIN DEHYDROGENASE REDUCTASE 3B"/>
    <property type="match status" value="1"/>
</dbReference>
<keyword evidence="3" id="KW-1185">Reference proteome</keyword>
<organism evidence="2 3">
    <name type="scientific">Nelumbo nucifera</name>
    <name type="common">Sacred lotus</name>
    <dbReference type="NCBI Taxonomy" id="4432"/>
    <lineage>
        <taxon>Eukaryota</taxon>
        <taxon>Viridiplantae</taxon>
        <taxon>Streptophyta</taxon>
        <taxon>Embryophyta</taxon>
        <taxon>Tracheophyta</taxon>
        <taxon>Spermatophyta</taxon>
        <taxon>Magnoliopsida</taxon>
        <taxon>Proteales</taxon>
        <taxon>Nelumbonaceae</taxon>
        <taxon>Nelumbo</taxon>
    </lineage>
</organism>
<evidence type="ECO:0000313" key="3">
    <source>
        <dbReference type="Proteomes" id="UP000607653"/>
    </source>
</evidence>
<protein>
    <submittedName>
        <fullName evidence="2">Uncharacterized protein</fullName>
    </submittedName>
</protein>
<sequence>MVGLVRSACSELGAHGISVNYISPFGVSTPLACNLKGIVLKPALIAKAALFLASDEVNGGFTVVSHSYSTIQ</sequence>
<evidence type="ECO:0000256" key="1">
    <source>
        <dbReference type="ARBA" id="ARBA00006484"/>
    </source>
</evidence>
<accession>A0A822ZLK6</accession>
<dbReference type="SUPFAM" id="SSF51735">
    <property type="entry name" value="NAD(P)-binding Rossmann-fold domains"/>
    <property type="match status" value="1"/>
</dbReference>
<dbReference type="PANTHER" id="PTHR42820">
    <property type="entry name" value="SHORT-CHAIN DEHYDROGENASE REDUCTASE"/>
    <property type="match status" value="1"/>
</dbReference>
<evidence type="ECO:0000313" key="2">
    <source>
        <dbReference type="EMBL" id="DAD46082.1"/>
    </source>
</evidence>
<dbReference type="Proteomes" id="UP000607653">
    <property type="component" value="Unassembled WGS sequence"/>
</dbReference>
<name>A0A822ZLK6_NELNU</name>
<comment type="similarity">
    <text evidence="1">Belongs to the short-chain dehydrogenases/reductases (SDR) family.</text>
</comment>
<gene>
    <name evidence="2" type="ORF">HUJ06_004312</name>
</gene>
<dbReference type="InterPro" id="IPR036291">
    <property type="entry name" value="NAD(P)-bd_dom_sf"/>
</dbReference>
<dbReference type="PRINTS" id="PR00081">
    <property type="entry name" value="GDHRDH"/>
</dbReference>
<reference evidence="2 3" key="1">
    <citation type="journal article" date="2020" name="Mol. Biol. Evol.">
        <title>Distinct Expression and Methylation Patterns for Genes with Different Fates following a Single Whole-Genome Duplication in Flowering Plants.</title>
        <authorList>
            <person name="Shi T."/>
            <person name="Rahmani R.S."/>
            <person name="Gugger P.F."/>
            <person name="Wang M."/>
            <person name="Li H."/>
            <person name="Zhang Y."/>
            <person name="Li Z."/>
            <person name="Wang Q."/>
            <person name="Van de Peer Y."/>
            <person name="Marchal K."/>
            <person name="Chen J."/>
        </authorList>
    </citation>
    <scope>NUCLEOTIDE SEQUENCE [LARGE SCALE GENOMIC DNA]</scope>
    <source>
        <tissue evidence="2">Leaf</tissue>
    </source>
</reference>
<dbReference type="Gene3D" id="3.40.50.720">
    <property type="entry name" value="NAD(P)-binding Rossmann-like Domain"/>
    <property type="match status" value="1"/>
</dbReference>
<dbReference type="InterPro" id="IPR002347">
    <property type="entry name" value="SDR_fam"/>
</dbReference>